<dbReference type="PANTHER" id="PTHR10622">
    <property type="entry name" value="HET DOMAIN-CONTAINING PROTEIN"/>
    <property type="match status" value="1"/>
</dbReference>
<feature type="domain" description="T6SS Phospholipase effector Tle1-like catalytic" evidence="2">
    <location>
        <begin position="469"/>
        <end position="598"/>
    </location>
</feature>
<name>A0A319ETE5_ASPSB</name>
<evidence type="ECO:0000313" key="5">
    <source>
        <dbReference type="Proteomes" id="UP000248423"/>
    </source>
</evidence>
<organism evidence="4 5">
    <name type="scientific">Aspergillus sclerotiicarbonarius (strain CBS 121057 / IBT 28362)</name>
    <dbReference type="NCBI Taxonomy" id="1448318"/>
    <lineage>
        <taxon>Eukaryota</taxon>
        <taxon>Fungi</taxon>
        <taxon>Dikarya</taxon>
        <taxon>Ascomycota</taxon>
        <taxon>Pezizomycotina</taxon>
        <taxon>Eurotiomycetes</taxon>
        <taxon>Eurotiomycetidae</taxon>
        <taxon>Eurotiales</taxon>
        <taxon>Aspergillaceae</taxon>
        <taxon>Aspergillus</taxon>
        <taxon>Aspergillus subgen. Circumdati</taxon>
    </lineage>
</organism>
<dbReference type="Pfam" id="PF09994">
    <property type="entry name" value="T6SS_Tle1-like_cat"/>
    <property type="match status" value="1"/>
</dbReference>
<dbReference type="PANTHER" id="PTHR10622:SF10">
    <property type="entry name" value="HET DOMAIN-CONTAINING PROTEIN"/>
    <property type="match status" value="1"/>
</dbReference>
<dbReference type="InterPro" id="IPR058525">
    <property type="entry name" value="DUF8212"/>
</dbReference>
<dbReference type="EMBL" id="KZ826318">
    <property type="protein sequence ID" value="PYI11265.1"/>
    <property type="molecule type" value="Genomic_DNA"/>
</dbReference>
<evidence type="ECO:0000313" key="4">
    <source>
        <dbReference type="EMBL" id="PYI11265.1"/>
    </source>
</evidence>
<sequence length="611" mass="70111">MRLLRTRAPSLDLVEVGKEQIESGEIRYAILSHRWGDDEITFQDIPHLRHDDEKKKTQGYQKIKRFCKKVADHFEYAWIDTCCINKDSSTELSEAINSMFRWYKRAGKCYAYLNDVSPSADQGELYLNVKQSRWFERGWTLQELIAPSNVMFLAKDWSEIGCRKSLSALISQITLIDESVLQGDTRLARFSIAKKMSWASGRVTTRREDIAYCLMGIFDVSMPLLYGEGEKAFIRLQEEIMKDSDDQTLFAWENSSVSLDHPSGLLARSPMDFRNSGNIIPFKFSKATTPFSVTNRGIRLDLPLLRAPEVNIQEMDTWTPGVDILALECRDASNSFFPKPVGIKLRQKPGGHSQFLRVHPRLERNIHLGQLYYTKSTTIYAEKTLSREYVELPKTRRPNKNLVLCLGGNNKQNFPAETCSNIQIIHELVKGADDLQNCYYGEVSGNGNEHVEACVMSAYKAKYFSRHPERIWNIYQDWYRAVMHGEDGDEWDYENTASSLIRIKNLREKYSEPTDRVAFLGLFDTAMATSDLGAKLSFHAGWGQNHNLPSEISHPALLVRHAVSLDERRIALHPILVGDPMFEGIQDVEQVWFLGSHAVRTLSRIIFFYFT</sequence>
<feature type="domain" description="DUF8212" evidence="3">
    <location>
        <begin position="231"/>
        <end position="259"/>
    </location>
</feature>
<dbReference type="InterPro" id="IPR018712">
    <property type="entry name" value="Tle1-like_cat"/>
</dbReference>
<feature type="domain" description="Heterokaryon incompatibility" evidence="1">
    <location>
        <begin position="28"/>
        <end position="118"/>
    </location>
</feature>
<reference evidence="4 5" key="1">
    <citation type="submission" date="2018-02" db="EMBL/GenBank/DDBJ databases">
        <title>The genomes of Aspergillus section Nigri reveals drivers in fungal speciation.</title>
        <authorList>
            <consortium name="DOE Joint Genome Institute"/>
            <person name="Vesth T.C."/>
            <person name="Nybo J."/>
            <person name="Theobald S."/>
            <person name="Brandl J."/>
            <person name="Frisvad J.C."/>
            <person name="Nielsen K.F."/>
            <person name="Lyhne E.K."/>
            <person name="Kogle M.E."/>
            <person name="Kuo A."/>
            <person name="Riley R."/>
            <person name="Clum A."/>
            <person name="Nolan M."/>
            <person name="Lipzen A."/>
            <person name="Salamov A."/>
            <person name="Henrissat B."/>
            <person name="Wiebenga A."/>
            <person name="De vries R.P."/>
            <person name="Grigoriev I.V."/>
            <person name="Mortensen U.H."/>
            <person name="Andersen M.R."/>
            <person name="Baker S.E."/>
        </authorList>
    </citation>
    <scope>NUCLEOTIDE SEQUENCE [LARGE SCALE GENOMIC DNA]</scope>
    <source>
        <strain evidence="4 5">CBS 121057</strain>
    </source>
</reference>
<dbReference type="InterPro" id="IPR010730">
    <property type="entry name" value="HET"/>
</dbReference>
<dbReference type="Pfam" id="PF06985">
    <property type="entry name" value="HET"/>
    <property type="match status" value="1"/>
</dbReference>
<dbReference type="Pfam" id="PF26640">
    <property type="entry name" value="DUF8212"/>
    <property type="match status" value="1"/>
</dbReference>
<gene>
    <name evidence="4" type="ORF">BO78DRAFT_303684</name>
</gene>
<evidence type="ECO:0000259" key="2">
    <source>
        <dbReference type="Pfam" id="PF09994"/>
    </source>
</evidence>
<dbReference type="VEuPathDB" id="FungiDB:BO78DRAFT_303684"/>
<evidence type="ECO:0000259" key="3">
    <source>
        <dbReference type="Pfam" id="PF26640"/>
    </source>
</evidence>
<keyword evidence="5" id="KW-1185">Reference proteome</keyword>
<evidence type="ECO:0000259" key="1">
    <source>
        <dbReference type="Pfam" id="PF06985"/>
    </source>
</evidence>
<protein>
    <submittedName>
        <fullName evidence="4">HET-domain-containing protein</fullName>
    </submittedName>
</protein>
<dbReference type="STRING" id="1448318.A0A319ETE5"/>
<dbReference type="OrthoDB" id="674604at2759"/>
<accession>A0A319ETE5</accession>
<dbReference type="Proteomes" id="UP000248423">
    <property type="component" value="Unassembled WGS sequence"/>
</dbReference>
<proteinExistence type="predicted"/>
<dbReference type="AlphaFoldDB" id="A0A319ETE5"/>